<feature type="chain" id="PRO_5032458885" description="Lipoprotein" evidence="1">
    <location>
        <begin position="27"/>
        <end position="176"/>
    </location>
</feature>
<gene>
    <name evidence="2" type="ORF">GTU67_01325</name>
</gene>
<evidence type="ECO:0000256" key="1">
    <source>
        <dbReference type="SAM" id="SignalP"/>
    </source>
</evidence>
<dbReference type="Proteomes" id="UP000545386">
    <property type="component" value="Unassembled WGS sequence"/>
</dbReference>
<evidence type="ECO:0000313" key="2">
    <source>
        <dbReference type="EMBL" id="MBC2768554.1"/>
    </source>
</evidence>
<name>A0A842HKT5_9BURK</name>
<dbReference type="PROSITE" id="PS51257">
    <property type="entry name" value="PROKAR_LIPOPROTEIN"/>
    <property type="match status" value="1"/>
</dbReference>
<dbReference type="AlphaFoldDB" id="A0A842HKT5"/>
<dbReference type="EMBL" id="JACJUU010000001">
    <property type="protein sequence ID" value="MBC2768554.1"/>
    <property type="molecule type" value="Genomic_DNA"/>
</dbReference>
<keyword evidence="3" id="KW-1185">Reference proteome</keyword>
<dbReference type="RefSeq" id="WP_185778392.1">
    <property type="nucleotide sequence ID" value="NZ_JACJUU010000001.1"/>
</dbReference>
<evidence type="ECO:0008006" key="4">
    <source>
        <dbReference type="Google" id="ProtNLM"/>
    </source>
</evidence>
<feature type="signal peptide" evidence="1">
    <location>
        <begin position="1"/>
        <end position="26"/>
    </location>
</feature>
<proteinExistence type="predicted"/>
<organism evidence="2 3">
    <name type="scientific">Pusillimonas minor</name>
    <dbReference type="NCBI Taxonomy" id="2697024"/>
    <lineage>
        <taxon>Bacteria</taxon>
        <taxon>Pseudomonadati</taxon>
        <taxon>Pseudomonadota</taxon>
        <taxon>Betaproteobacteria</taxon>
        <taxon>Burkholderiales</taxon>
        <taxon>Alcaligenaceae</taxon>
        <taxon>Pusillimonas</taxon>
    </lineage>
</organism>
<reference evidence="2 3" key="1">
    <citation type="submission" date="2020-08" db="EMBL/GenBank/DDBJ databases">
        <title>Paraeoetvoesia sp. YC-7-48 draft genome sequence.</title>
        <authorList>
            <person name="Yao L."/>
        </authorList>
    </citation>
    <scope>NUCLEOTIDE SEQUENCE [LARGE SCALE GENOMIC DNA]</scope>
    <source>
        <strain evidence="3">YC-7-48</strain>
    </source>
</reference>
<keyword evidence="1" id="KW-0732">Signal</keyword>
<sequence length="176" mass="18988">MKKTAFVLCALVALSGCAQYSNQANGYDVMASVASNNFEIESNRLEKLQASGQISQLELSKGLLAAQQRYIPNETAYGLYLVQRQNIAQKLSDGAITDDQFSALNMALHNDYASQVKSQANRAAAQQSAENYYKAVIGAQAIQNLNLGRKSSFQPLTPALNCTSTPFAGSVTTTCY</sequence>
<accession>A0A842HKT5</accession>
<protein>
    <recommendedName>
        <fullName evidence="4">Lipoprotein</fullName>
    </recommendedName>
</protein>
<evidence type="ECO:0000313" key="3">
    <source>
        <dbReference type="Proteomes" id="UP000545386"/>
    </source>
</evidence>
<comment type="caution">
    <text evidence="2">The sequence shown here is derived from an EMBL/GenBank/DDBJ whole genome shotgun (WGS) entry which is preliminary data.</text>
</comment>